<dbReference type="Pfam" id="PF22820">
    <property type="entry name" value="TcaA_3rd_4th"/>
    <property type="match status" value="2"/>
</dbReference>
<dbReference type="PANTHER" id="PTHR40038">
    <property type="entry name" value="MEMBRANE-ASSOCIATED PROTEIN TCAA"/>
    <property type="match status" value="1"/>
</dbReference>
<evidence type="ECO:0000313" key="5">
    <source>
        <dbReference type="EMBL" id="RED64731.1"/>
    </source>
</evidence>
<dbReference type="Pfam" id="PF25155">
    <property type="entry name" value="NTF2_YvbJ"/>
    <property type="match status" value="1"/>
</dbReference>
<dbReference type="RefSeq" id="WP_115991501.1">
    <property type="nucleotide sequence ID" value="NZ_QRDY01000002.1"/>
</dbReference>
<dbReference type="InterPro" id="IPR056902">
    <property type="entry name" value="NTF2_YvbJ"/>
</dbReference>
<name>A0A3D9ISG3_9BACL</name>
<feature type="domain" description="TcaA 4th" evidence="3">
    <location>
        <begin position="229"/>
        <end position="294"/>
    </location>
</feature>
<organism evidence="5 6">
    <name type="scientific">Cohnella lupini</name>
    <dbReference type="NCBI Taxonomy" id="1294267"/>
    <lineage>
        <taxon>Bacteria</taxon>
        <taxon>Bacillati</taxon>
        <taxon>Bacillota</taxon>
        <taxon>Bacilli</taxon>
        <taxon>Bacillales</taxon>
        <taxon>Paenibacillaceae</taxon>
        <taxon>Cohnella</taxon>
    </lineage>
</organism>
<evidence type="ECO:0000259" key="3">
    <source>
        <dbReference type="Pfam" id="PF22820"/>
    </source>
</evidence>
<keyword evidence="6" id="KW-1185">Reference proteome</keyword>
<evidence type="ECO:0000256" key="1">
    <source>
        <dbReference type="SAM" id="Phobius"/>
    </source>
</evidence>
<protein>
    <recommendedName>
        <fullName evidence="7">PEGA domain-containing protein</fullName>
    </recommendedName>
</protein>
<evidence type="ECO:0000259" key="4">
    <source>
        <dbReference type="Pfam" id="PF25155"/>
    </source>
</evidence>
<reference evidence="5 6" key="1">
    <citation type="submission" date="2018-07" db="EMBL/GenBank/DDBJ databases">
        <title>Genomic Encyclopedia of Type Strains, Phase III (KMG-III): the genomes of soil and plant-associated and newly described type strains.</title>
        <authorList>
            <person name="Whitman W."/>
        </authorList>
    </citation>
    <scope>NUCLEOTIDE SEQUENCE [LARGE SCALE GENOMIC DNA]</scope>
    <source>
        <strain evidence="5 6">CECT 8236</strain>
    </source>
</reference>
<dbReference type="EMBL" id="QRDY01000002">
    <property type="protein sequence ID" value="RED64731.1"/>
    <property type="molecule type" value="Genomic_DNA"/>
</dbReference>
<comment type="caution">
    <text evidence="5">The sequence shown here is derived from an EMBL/GenBank/DDBJ whole genome shotgun (WGS) entry which is preliminary data.</text>
</comment>
<dbReference type="InterPro" id="IPR054529">
    <property type="entry name" value="TcaA_2nd"/>
</dbReference>
<sequence>MIEIAPVQPKKLAIKLSKKAAIFIASGLIAILLLIAGAYCLGKYLTDEQRLLDRFEHAVQADEADKLLKLLSSSNEDIPFERKTAEGIAEYLKADKAELDTLMERLRSEGKRLRSGEAQSFDNDEDAAFVYLSKKDKKRWFLYDDYEFKIKRYRIPVRTNYEGAAIRVDGEELATAGEDGSTVEIGPFLPGQYEIEAQYQGEYTTLASKEKVALFPMGSYRDTVDIELEGDYVNVTASNSYARIIINDYDIDLVVGDGQRIGPIAIDGSNKMRVEMEYPWGKTKSEELAIDTDQLTFKIDELDETDKEEIMDAAYDFASSWMDGFEARDVDKIRSVSPDRIADLTEYFADMVDTDEYYKGELRKLSFDLEGFDVNQYDEETYTASVKARLDYSEVFYYGGFGAEPELADGTNYTQYELQYSNGRWEVSDWSLTDSFDVGAVNTKVYE</sequence>
<dbReference type="AlphaFoldDB" id="A0A3D9ISG3"/>
<feature type="transmembrane region" description="Helical" evidence="1">
    <location>
        <begin position="20"/>
        <end position="39"/>
    </location>
</feature>
<accession>A0A3D9ISG3</accession>
<feature type="domain" description="YvbJ-like NTF2-like" evidence="4">
    <location>
        <begin position="310"/>
        <end position="431"/>
    </location>
</feature>
<dbReference type="PANTHER" id="PTHR40038:SF1">
    <property type="entry name" value="MEMBRANE-ASSOCIATED PROTEIN TCAA"/>
    <property type="match status" value="1"/>
</dbReference>
<dbReference type="OrthoDB" id="1895190at2"/>
<evidence type="ECO:0000259" key="2">
    <source>
        <dbReference type="Pfam" id="PF22813"/>
    </source>
</evidence>
<keyword evidence="1" id="KW-0472">Membrane</keyword>
<keyword evidence="1" id="KW-0812">Transmembrane</keyword>
<evidence type="ECO:0000313" key="6">
    <source>
        <dbReference type="Proteomes" id="UP000256869"/>
    </source>
</evidence>
<proteinExistence type="predicted"/>
<dbReference type="Pfam" id="PF22813">
    <property type="entry name" value="TcaA_2nd"/>
    <property type="match status" value="1"/>
</dbReference>
<keyword evidence="1" id="KW-1133">Transmembrane helix</keyword>
<dbReference type="Proteomes" id="UP000256869">
    <property type="component" value="Unassembled WGS sequence"/>
</dbReference>
<dbReference type="GO" id="GO:0005886">
    <property type="term" value="C:plasma membrane"/>
    <property type="evidence" value="ECO:0007669"/>
    <property type="project" value="UniProtKB-SubCell"/>
</dbReference>
<feature type="domain" description="TcaA second" evidence="2">
    <location>
        <begin position="50"/>
        <end position="150"/>
    </location>
</feature>
<gene>
    <name evidence="5" type="ORF">DFP95_102152</name>
</gene>
<feature type="domain" description="TcaA 4th" evidence="3">
    <location>
        <begin position="154"/>
        <end position="214"/>
    </location>
</feature>
<evidence type="ECO:0008006" key="7">
    <source>
        <dbReference type="Google" id="ProtNLM"/>
    </source>
</evidence>
<dbReference type="InterPro" id="IPR054530">
    <property type="entry name" value="TcaA_4th"/>
</dbReference>